<reference evidence="1" key="1">
    <citation type="submission" date="2019-08" db="EMBL/GenBank/DDBJ databases">
        <authorList>
            <person name="Kucharzyk K."/>
            <person name="Murdoch R.W."/>
            <person name="Higgins S."/>
            <person name="Loffler F."/>
        </authorList>
    </citation>
    <scope>NUCLEOTIDE SEQUENCE</scope>
</reference>
<dbReference type="EMBL" id="VSSQ01060172">
    <property type="protein sequence ID" value="MPN13652.1"/>
    <property type="molecule type" value="Genomic_DNA"/>
</dbReference>
<proteinExistence type="predicted"/>
<accession>A0A645FJE7</accession>
<protein>
    <submittedName>
        <fullName evidence="1">Uncharacterized protein</fullName>
    </submittedName>
</protein>
<dbReference type="AlphaFoldDB" id="A0A645FJE7"/>
<name>A0A645FJE7_9ZZZZ</name>
<organism evidence="1">
    <name type="scientific">bioreactor metagenome</name>
    <dbReference type="NCBI Taxonomy" id="1076179"/>
    <lineage>
        <taxon>unclassified sequences</taxon>
        <taxon>metagenomes</taxon>
        <taxon>ecological metagenomes</taxon>
    </lineage>
</organism>
<sequence>MEFRAKFIIARKVERVFKNNFSSDENKFYDHLVTQLFMSELHLHEQNLIYFAKRGSRNRQIPIEKAIATSIQNFEQKWHKQVTTKTVVQAQSPTGEPCLSIVDYMNWAVYRAYTRNEIRYFNLVREKVDLLVDLYDHSQYPKNWYNKKNPFELNKITPL</sequence>
<evidence type="ECO:0000313" key="1">
    <source>
        <dbReference type="EMBL" id="MPN13652.1"/>
    </source>
</evidence>
<comment type="caution">
    <text evidence="1">The sequence shown here is derived from an EMBL/GenBank/DDBJ whole genome shotgun (WGS) entry which is preliminary data.</text>
</comment>
<gene>
    <name evidence="1" type="ORF">SDC9_160975</name>
</gene>